<dbReference type="EC" id="4.2.2.-" evidence="3"/>
<name>D3DGB6_HYDTT</name>
<dbReference type="InterPro" id="IPR036908">
    <property type="entry name" value="RlpA-like_sf"/>
</dbReference>
<dbReference type="SUPFAM" id="SSF50685">
    <property type="entry name" value="Barwin-like endoglucanases"/>
    <property type="match status" value="1"/>
</dbReference>
<dbReference type="PANTHER" id="PTHR34183:SF1">
    <property type="entry name" value="ENDOLYTIC PEPTIDOGLYCAN TRANSGLYCOSYLASE RLPA"/>
    <property type="match status" value="1"/>
</dbReference>
<reference evidence="6 7" key="1">
    <citation type="journal article" date="2010" name="J. Bacteriol.">
        <title>Complete genome sequence of the thermophilic, obligately chemolithoautotrophic hydrogen-oxidizing bacterium Hydrogenobacter thermophilus TK-6.</title>
        <authorList>
            <person name="Arai H."/>
            <person name="Kanbe H."/>
            <person name="Ishii M."/>
            <person name="Igarashi Y."/>
        </authorList>
    </citation>
    <scope>NUCLEOTIDE SEQUENCE [LARGE SCALE GENOMIC DNA]</scope>
    <source>
        <strain evidence="7">DSM 6534 / IAM 12695 / TK-6 [Tokyo]</strain>
    </source>
</reference>
<dbReference type="KEGG" id="hth:HTH_0404"/>
<sequence length="157" mass="18053">MTWLHFVCYYATKFLNGRLKMWILLLVFMLFGVVLAKGECEEIEGYASWYGKGFHGRRTASGESFDRYKYTAASKVFPLNTYVLVRNLENDQEVIVRITDRGPFVKGRILDLSKASAEKLGILKKGIVKVKAMPLYCVADVDRGDEDEYIMDIIRTF</sequence>
<evidence type="ECO:0000259" key="5">
    <source>
        <dbReference type="Pfam" id="PF03330"/>
    </source>
</evidence>
<proteinExistence type="inferred from homology"/>
<dbReference type="STRING" id="608538.HTH_0404"/>
<protein>
    <recommendedName>
        <fullName evidence="3">Probable endolytic peptidoglycan transglycosylase RlpA</fullName>
        <ecNumber evidence="3">4.2.2.-</ecNumber>
    </recommendedName>
</protein>
<keyword evidence="6" id="KW-0449">Lipoprotein</keyword>
<dbReference type="eggNOG" id="COG0797">
    <property type="taxonomic scope" value="Bacteria"/>
</dbReference>
<dbReference type="Pfam" id="PF03330">
    <property type="entry name" value="DPBB_1"/>
    <property type="match status" value="1"/>
</dbReference>
<dbReference type="NCBIfam" id="TIGR00413">
    <property type="entry name" value="rlpA"/>
    <property type="match status" value="1"/>
</dbReference>
<dbReference type="Proteomes" id="UP000002574">
    <property type="component" value="Chromosome"/>
</dbReference>
<dbReference type="OrthoDB" id="9779128at2"/>
<dbReference type="GO" id="GO:0008932">
    <property type="term" value="F:lytic endotransglycosylase activity"/>
    <property type="evidence" value="ECO:0007669"/>
    <property type="project" value="UniProtKB-UniRule"/>
</dbReference>
<keyword evidence="7" id="KW-1185">Reference proteome</keyword>
<evidence type="ECO:0000256" key="2">
    <source>
        <dbReference type="ARBA" id="ARBA00023316"/>
    </source>
</evidence>
<dbReference type="InterPro" id="IPR012997">
    <property type="entry name" value="RplA"/>
</dbReference>
<dbReference type="PATRIC" id="fig|608538.5.peg.409"/>
<comment type="similarity">
    <text evidence="3 4">Belongs to the RlpA family.</text>
</comment>
<evidence type="ECO:0000256" key="3">
    <source>
        <dbReference type="HAMAP-Rule" id="MF_02071"/>
    </source>
</evidence>
<organism evidence="6 7">
    <name type="scientific">Hydrogenobacter thermophilus (strain DSM 6534 / IAM 12695 / TK-6)</name>
    <dbReference type="NCBI Taxonomy" id="608538"/>
    <lineage>
        <taxon>Bacteria</taxon>
        <taxon>Pseudomonadati</taxon>
        <taxon>Aquificota</taxon>
        <taxon>Aquificia</taxon>
        <taxon>Aquificales</taxon>
        <taxon>Aquificaceae</taxon>
        <taxon>Hydrogenobacter</taxon>
    </lineage>
</organism>
<gene>
    <name evidence="6" type="primary">rlpA1</name>
    <name evidence="3" type="synonym">rlpA</name>
    <name evidence="6" type="ordered locus">HTH_0404</name>
</gene>
<evidence type="ECO:0000256" key="4">
    <source>
        <dbReference type="RuleBase" id="RU003495"/>
    </source>
</evidence>
<dbReference type="InterPro" id="IPR009009">
    <property type="entry name" value="RlpA-like_DPBB"/>
</dbReference>
<dbReference type="HAMAP" id="MF_02071">
    <property type="entry name" value="RlpA"/>
    <property type="match status" value="1"/>
</dbReference>
<dbReference type="GO" id="GO:0000270">
    <property type="term" value="P:peptidoglycan metabolic process"/>
    <property type="evidence" value="ECO:0007669"/>
    <property type="project" value="UniProtKB-UniRule"/>
</dbReference>
<dbReference type="KEGG" id="hte:Hydth_0403"/>
<dbReference type="PANTHER" id="PTHR34183">
    <property type="entry name" value="ENDOLYTIC PEPTIDOGLYCAN TRANSGLYCOSYLASE RLPA"/>
    <property type="match status" value="1"/>
</dbReference>
<dbReference type="CDD" id="cd22268">
    <property type="entry name" value="DPBB_RlpA-like"/>
    <property type="match status" value="1"/>
</dbReference>
<dbReference type="EMBL" id="AP011112">
    <property type="protein sequence ID" value="BAI68868.1"/>
    <property type="molecule type" value="Genomic_DNA"/>
</dbReference>
<dbReference type="Gene3D" id="2.40.40.10">
    <property type="entry name" value="RlpA-like domain"/>
    <property type="match status" value="1"/>
</dbReference>
<dbReference type="AlphaFoldDB" id="D3DGB6"/>
<dbReference type="InterPro" id="IPR034718">
    <property type="entry name" value="RlpA"/>
</dbReference>
<comment type="function">
    <text evidence="3">Lytic transglycosylase with a strong preference for naked glycan strands that lack stem peptides.</text>
</comment>
<dbReference type="GO" id="GO:0071555">
    <property type="term" value="P:cell wall organization"/>
    <property type="evidence" value="ECO:0007669"/>
    <property type="project" value="UniProtKB-KW"/>
</dbReference>
<accession>D3DGB6</accession>
<feature type="domain" description="RlpA-like protein double-psi beta-barrel" evidence="5">
    <location>
        <begin position="44"/>
        <end position="131"/>
    </location>
</feature>
<keyword evidence="2 3" id="KW-0961">Cell wall biogenesis/degradation</keyword>
<evidence type="ECO:0000256" key="1">
    <source>
        <dbReference type="ARBA" id="ARBA00023239"/>
    </source>
</evidence>
<keyword evidence="1 3" id="KW-0456">Lyase</keyword>
<evidence type="ECO:0000313" key="6">
    <source>
        <dbReference type="EMBL" id="BAI68868.1"/>
    </source>
</evidence>
<evidence type="ECO:0000313" key="7">
    <source>
        <dbReference type="Proteomes" id="UP000002574"/>
    </source>
</evidence>